<evidence type="ECO:0000256" key="1">
    <source>
        <dbReference type="SAM" id="Phobius"/>
    </source>
</evidence>
<dbReference type="AlphaFoldDB" id="A0A2P2NF93"/>
<proteinExistence type="predicted"/>
<keyword evidence="1" id="KW-1133">Transmembrane helix</keyword>
<feature type="transmembrane region" description="Helical" evidence="1">
    <location>
        <begin position="5"/>
        <end position="26"/>
    </location>
</feature>
<protein>
    <submittedName>
        <fullName evidence="2">Uncharacterized protein</fullName>
    </submittedName>
</protein>
<dbReference type="EMBL" id="GGEC01060650">
    <property type="protein sequence ID" value="MBX41134.1"/>
    <property type="molecule type" value="Transcribed_RNA"/>
</dbReference>
<evidence type="ECO:0000313" key="2">
    <source>
        <dbReference type="EMBL" id="MBX41134.1"/>
    </source>
</evidence>
<name>A0A2P2NF93_RHIMU</name>
<keyword evidence="1" id="KW-0472">Membrane</keyword>
<accession>A0A2P2NF93</accession>
<sequence length="36" mass="4267">MHKPILATTFFAIQVHHVNILYVLFFDSDFNDMLDL</sequence>
<organism evidence="2">
    <name type="scientific">Rhizophora mucronata</name>
    <name type="common">Asiatic mangrove</name>
    <dbReference type="NCBI Taxonomy" id="61149"/>
    <lineage>
        <taxon>Eukaryota</taxon>
        <taxon>Viridiplantae</taxon>
        <taxon>Streptophyta</taxon>
        <taxon>Embryophyta</taxon>
        <taxon>Tracheophyta</taxon>
        <taxon>Spermatophyta</taxon>
        <taxon>Magnoliopsida</taxon>
        <taxon>eudicotyledons</taxon>
        <taxon>Gunneridae</taxon>
        <taxon>Pentapetalae</taxon>
        <taxon>rosids</taxon>
        <taxon>fabids</taxon>
        <taxon>Malpighiales</taxon>
        <taxon>Rhizophoraceae</taxon>
        <taxon>Rhizophora</taxon>
    </lineage>
</organism>
<reference evidence="2" key="1">
    <citation type="submission" date="2018-02" db="EMBL/GenBank/DDBJ databases">
        <title>Rhizophora mucronata_Transcriptome.</title>
        <authorList>
            <person name="Meera S.P."/>
            <person name="Sreeshan A."/>
            <person name="Augustine A."/>
        </authorList>
    </citation>
    <scope>NUCLEOTIDE SEQUENCE</scope>
    <source>
        <tissue evidence="2">Leaf</tissue>
    </source>
</reference>
<keyword evidence="1" id="KW-0812">Transmembrane</keyword>